<name>A0ABQ7YV50_BRANA</name>
<dbReference type="Proteomes" id="UP000824890">
    <property type="component" value="Unassembled WGS sequence"/>
</dbReference>
<evidence type="ECO:0000313" key="2">
    <source>
        <dbReference type="Proteomes" id="UP000824890"/>
    </source>
</evidence>
<comment type="caution">
    <text evidence="1">The sequence shown here is derived from an EMBL/GenBank/DDBJ whole genome shotgun (WGS) entry which is preliminary data.</text>
</comment>
<accession>A0ABQ7YV50</accession>
<organism evidence="1 2">
    <name type="scientific">Brassica napus</name>
    <name type="common">Rape</name>
    <dbReference type="NCBI Taxonomy" id="3708"/>
    <lineage>
        <taxon>Eukaryota</taxon>
        <taxon>Viridiplantae</taxon>
        <taxon>Streptophyta</taxon>
        <taxon>Embryophyta</taxon>
        <taxon>Tracheophyta</taxon>
        <taxon>Spermatophyta</taxon>
        <taxon>Magnoliopsida</taxon>
        <taxon>eudicotyledons</taxon>
        <taxon>Gunneridae</taxon>
        <taxon>Pentapetalae</taxon>
        <taxon>rosids</taxon>
        <taxon>malvids</taxon>
        <taxon>Brassicales</taxon>
        <taxon>Brassicaceae</taxon>
        <taxon>Brassiceae</taxon>
        <taxon>Brassica</taxon>
    </lineage>
</organism>
<protein>
    <submittedName>
        <fullName evidence="1">Uncharacterized protein</fullName>
    </submittedName>
</protein>
<sequence>MDPVFTTPPSKRWLENGLTVDPFLVEALQNPCHRLTSKLPSLIHLTNPNLDIIKFEVMEMPMNFVLLKPWLDVIKGVKFIVWVMKIPMNMVLKLWLAEPIRKISDCEDNTTRRRKI</sequence>
<keyword evidence="2" id="KW-1185">Reference proteome</keyword>
<dbReference type="EMBL" id="JAGKQM010000017">
    <property type="protein sequence ID" value="KAH0871773.1"/>
    <property type="molecule type" value="Genomic_DNA"/>
</dbReference>
<evidence type="ECO:0000313" key="1">
    <source>
        <dbReference type="EMBL" id="KAH0871773.1"/>
    </source>
</evidence>
<reference evidence="1 2" key="1">
    <citation type="submission" date="2021-05" db="EMBL/GenBank/DDBJ databases">
        <title>Genome Assembly of Synthetic Allotetraploid Brassica napus Reveals Homoeologous Exchanges between Subgenomes.</title>
        <authorList>
            <person name="Davis J.T."/>
        </authorList>
    </citation>
    <scope>NUCLEOTIDE SEQUENCE [LARGE SCALE GENOMIC DNA]</scope>
    <source>
        <strain evidence="2">cv. Da-Ae</strain>
        <tissue evidence="1">Seedling</tissue>
    </source>
</reference>
<gene>
    <name evidence="1" type="ORF">HID58_078795</name>
</gene>
<proteinExistence type="predicted"/>